<keyword evidence="7 15" id="KW-0418">Kinase</keyword>
<keyword evidence="6" id="KW-0547">Nucleotide-binding</keyword>
<keyword evidence="2" id="KW-1003">Cell membrane</keyword>
<dbReference type="EMBL" id="JBHTJZ010000036">
    <property type="protein sequence ID" value="MFD0961525.1"/>
    <property type="molecule type" value="Genomic_DNA"/>
</dbReference>
<dbReference type="Pfam" id="PF06580">
    <property type="entry name" value="His_kinase"/>
    <property type="match status" value="1"/>
</dbReference>
<gene>
    <name evidence="15" type="ORF">ACFQ2I_19405</name>
</gene>
<evidence type="ECO:0000256" key="11">
    <source>
        <dbReference type="ARBA" id="ARBA00023136"/>
    </source>
</evidence>
<evidence type="ECO:0000313" key="16">
    <source>
        <dbReference type="Proteomes" id="UP001596989"/>
    </source>
</evidence>
<keyword evidence="12" id="KW-0175">Coiled coil</keyword>
<feature type="transmembrane region" description="Helical" evidence="13">
    <location>
        <begin position="280"/>
        <end position="302"/>
    </location>
</feature>
<dbReference type="GO" id="GO:0004673">
    <property type="term" value="F:protein histidine kinase activity"/>
    <property type="evidence" value="ECO:0007669"/>
    <property type="project" value="UniProtKB-EC"/>
</dbReference>
<evidence type="ECO:0000256" key="12">
    <source>
        <dbReference type="SAM" id="Coils"/>
    </source>
</evidence>
<evidence type="ECO:0000256" key="9">
    <source>
        <dbReference type="ARBA" id="ARBA00022989"/>
    </source>
</evidence>
<dbReference type="Gene3D" id="6.10.340.10">
    <property type="match status" value="1"/>
</dbReference>
<keyword evidence="9 13" id="KW-1133">Transmembrane helix</keyword>
<reference evidence="16" key="1">
    <citation type="journal article" date="2019" name="Int. J. Syst. Evol. Microbiol.">
        <title>The Global Catalogue of Microorganisms (GCM) 10K type strain sequencing project: providing services to taxonomists for standard genome sequencing and annotation.</title>
        <authorList>
            <consortium name="The Broad Institute Genomics Platform"/>
            <consortium name="The Broad Institute Genome Sequencing Center for Infectious Disease"/>
            <person name="Wu L."/>
            <person name="Ma J."/>
        </authorList>
    </citation>
    <scope>NUCLEOTIDE SEQUENCE [LARGE SCALE GENOMIC DNA]</scope>
    <source>
        <strain evidence="16">CCUG 59129</strain>
    </source>
</reference>
<dbReference type="SUPFAM" id="SSF55874">
    <property type="entry name" value="ATPase domain of HSP90 chaperone/DNA topoisomerase II/histidine kinase"/>
    <property type="match status" value="1"/>
</dbReference>
<comment type="caution">
    <text evidence="15">The sequence shown here is derived from an EMBL/GenBank/DDBJ whole genome shotgun (WGS) entry which is preliminary data.</text>
</comment>
<evidence type="ECO:0000256" key="4">
    <source>
        <dbReference type="ARBA" id="ARBA00022679"/>
    </source>
</evidence>
<dbReference type="Pfam" id="PF00672">
    <property type="entry name" value="HAMP"/>
    <property type="match status" value="1"/>
</dbReference>
<dbReference type="InterPro" id="IPR010559">
    <property type="entry name" value="Sig_transdc_His_kin_internal"/>
</dbReference>
<dbReference type="PROSITE" id="PS50885">
    <property type="entry name" value="HAMP"/>
    <property type="match status" value="1"/>
</dbReference>
<dbReference type="RefSeq" id="WP_377567175.1">
    <property type="nucleotide sequence ID" value="NZ_JBHTJZ010000036.1"/>
</dbReference>
<sequence length="580" mass="65626">MRGMFKSTYYRKIQLSFIMLILLPIITVSIISYVLNKNSNMDNIELTNKSILQLMEKEITETINDLSYASLLFTENDLLKPYYKHYASLGSINSYQDYTTYNGIESLLTLVSFEATLNHIHLFVANEQDLIISTPGFFGMANDMARLEKHWSEIRAKESFTTLGHHFQWLGAVSTEGSSEKYFYGSRIITNPSSGRLLAVLNIGISEKYFTELFEPVERGKFALFDSEGMLFAGSDDVVLTPQGADPAAIRDSAVIPIVNWTLVFETPKQDVVGQLNKTFYVSGIIIAISMILFLLLSMLVAKTLHKPIYKLQRIASQFGGGNRSMRFVVTGNDEMNELGRTINDMLDQIEELISDIRAEQDEKRRMELHTLANQIRPHFLLNTLNAIKISLIMNKDIAHSEKVNSLMTLLRNYLKLEEPSLLREECEILSHYVSLMEMRSDMSIQWQADYSEEAGRCQIPKLLLQPVVENAIVHGFVEREINPIITLHACIRNGNLEIAVSDNGAGMTELELAVMNRKLLEAELPDRMDPDHIGLNNILKRMKLLYGAEAGMHIVANADAGITVKLGFPVIHSVTDKEW</sequence>
<evidence type="ECO:0000259" key="14">
    <source>
        <dbReference type="PROSITE" id="PS50885"/>
    </source>
</evidence>
<dbReference type="Gene3D" id="3.30.565.10">
    <property type="entry name" value="Histidine kinase-like ATPase, C-terminal domain"/>
    <property type="match status" value="1"/>
</dbReference>
<comment type="subcellular location">
    <subcellularLocation>
        <location evidence="1">Cell membrane</location>
        <topology evidence="1">Multi-pass membrane protein</topology>
    </subcellularLocation>
</comment>
<proteinExistence type="predicted"/>
<dbReference type="EC" id="2.7.13.3" evidence="15"/>
<keyword evidence="11 13" id="KW-0472">Membrane</keyword>
<dbReference type="PANTHER" id="PTHR34220">
    <property type="entry name" value="SENSOR HISTIDINE KINASE YPDA"/>
    <property type="match status" value="1"/>
</dbReference>
<evidence type="ECO:0000256" key="13">
    <source>
        <dbReference type="SAM" id="Phobius"/>
    </source>
</evidence>
<dbReference type="SUPFAM" id="SSF158472">
    <property type="entry name" value="HAMP domain-like"/>
    <property type="match status" value="1"/>
</dbReference>
<evidence type="ECO:0000256" key="1">
    <source>
        <dbReference type="ARBA" id="ARBA00004651"/>
    </source>
</evidence>
<dbReference type="InterPro" id="IPR050640">
    <property type="entry name" value="Bact_2-comp_sensor_kinase"/>
</dbReference>
<dbReference type="CDD" id="cd06225">
    <property type="entry name" value="HAMP"/>
    <property type="match status" value="1"/>
</dbReference>
<evidence type="ECO:0000256" key="2">
    <source>
        <dbReference type="ARBA" id="ARBA00022475"/>
    </source>
</evidence>
<dbReference type="PANTHER" id="PTHR34220:SF11">
    <property type="entry name" value="SENSOR PROTEIN KINASE HPTS"/>
    <property type="match status" value="1"/>
</dbReference>
<keyword evidence="10" id="KW-0902">Two-component regulatory system</keyword>
<evidence type="ECO:0000313" key="15">
    <source>
        <dbReference type="EMBL" id="MFD0961525.1"/>
    </source>
</evidence>
<evidence type="ECO:0000256" key="10">
    <source>
        <dbReference type="ARBA" id="ARBA00023012"/>
    </source>
</evidence>
<name>A0ABW3HVG5_9BACL</name>
<evidence type="ECO:0000256" key="5">
    <source>
        <dbReference type="ARBA" id="ARBA00022692"/>
    </source>
</evidence>
<accession>A0ABW3HVG5</accession>
<dbReference type="InterPro" id="IPR036890">
    <property type="entry name" value="HATPase_C_sf"/>
</dbReference>
<feature type="coiled-coil region" evidence="12">
    <location>
        <begin position="336"/>
        <end position="370"/>
    </location>
</feature>
<feature type="transmembrane region" description="Helical" evidence="13">
    <location>
        <begin position="12"/>
        <end position="35"/>
    </location>
</feature>
<keyword evidence="5 13" id="KW-0812">Transmembrane</keyword>
<keyword evidence="16" id="KW-1185">Reference proteome</keyword>
<evidence type="ECO:0000256" key="3">
    <source>
        <dbReference type="ARBA" id="ARBA00022553"/>
    </source>
</evidence>
<evidence type="ECO:0000256" key="8">
    <source>
        <dbReference type="ARBA" id="ARBA00022840"/>
    </source>
</evidence>
<dbReference type="InterPro" id="IPR003660">
    <property type="entry name" value="HAMP_dom"/>
</dbReference>
<keyword evidence="4 15" id="KW-0808">Transferase</keyword>
<evidence type="ECO:0000256" key="7">
    <source>
        <dbReference type="ARBA" id="ARBA00022777"/>
    </source>
</evidence>
<keyword evidence="3" id="KW-0597">Phosphoprotein</keyword>
<dbReference type="Proteomes" id="UP001596989">
    <property type="component" value="Unassembled WGS sequence"/>
</dbReference>
<organism evidence="15 16">
    <name type="scientific">Paenibacillus chungangensis</name>
    <dbReference type="NCBI Taxonomy" id="696535"/>
    <lineage>
        <taxon>Bacteria</taxon>
        <taxon>Bacillati</taxon>
        <taxon>Bacillota</taxon>
        <taxon>Bacilli</taxon>
        <taxon>Bacillales</taxon>
        <taxon>Paenibacillaceae</taxon>
        <taxon>Paenibacillus</taxon>
    </lineage>
</organism>
<evidence type="ECO:0000256" key="6">
    <source>
        <dbReference type="ARBA" id="ARBA00022741"/>
    </source>
</evidence>
<protein>
    <submittedName>
        <fullName evidence="15">Sensor histidine kinase</fullName>
        <ecNumber evidence="15">2.7.13.3</ecNumber>
    </submittedName>
</protein>
<dbReference type="SMART" id="SM00304">
    <property type="entry name" value="HAMP"/>
    <property type="match status" value="1"/>
</dbReference>
<keyword evidence="8" id="KW-0067">ATP-binding</keyword>
<feature type="domain" description="HAMP" evidence="14">
    <location>
        <begin position="303"/>
        <end position="355"/>
    </location>
</feature>